<reference evidence="2" key="1">
    <citation type="submission" date="2021-02" db="EMBL/GenBank/DDBJ databases">
        <authorList>
            <person name="Dougan E. K."/>
            <person name="Rhodes N."/>
            <person name="Thang M."/>
            <person name="Chan C."/>
        </authorList>
    </citation>
    <scope>NUCLEOTIDE SEQUENCE</scope>
</reference>
<evidence type="ECO:0000313" key="3">
    <source>
        <dbReference type="Proteomes" id="UP000601435"/>
    </source>
</evidence>
<proteinExistence type="predicted"/>
<feature type="signal peptide" evidence="1">
    <location>
        <begin position="1"/>
        <end position="19"/>
    </location>
</feature>
<evidence type="ECO:0000256" key="1">
    <source>
        <dbReference type="SAM" id="SignalP"/>
    </source>
</evidence>
<keyword evidence="1" id="KW-0732">Signal</keyword>
<keyword evidence="3" id="KW-1185">Reference proteome</keyword>
<sequence length="206" mass="22289">MRPTFAWVVIHGWLWQCDGTGSGSGPAETRLDQVASFVEPDACAASACCSSFVQKAEAEEHKTLSTSGTWYFLHGGSEESVTAIVPAETVLASTPAVVHGWCMKWKETASGTKPYLDQASSERTCARGTAYMLSEPGARLYETFWTGPAQPLADPQSLSFTAPSGQILKATVLVPKLPLTEEAPQYFSAIWFEACETEEEFTTMSS</sequence>
<organism evidence="2 3">
    <name type="scientific">Symbiodinium necroappetens</name>
    <dbReference type="NCBI Taxonomy" id="1628268"/>
    <lineage>
        <taxon>Eukaryota</taxon>
        <taxon>Sar</taxon>
        <taxon>Alveolata</taxon>
        <taxon>Dinophyceae</taxon>
        <taxon>Suessiales</taxon>
        <taxon>Symbiodiniaceae</taxon>
        <taxon>Symbiodinium</taxon>
    </lineage>
</organism>
<dbReference type="Proteomes" id="UP000601435">
    <property type="component" value="Unassembled WGS sequence"/>
</dbReference>
<gene>
    <name evidence="2" type="ORF">SNEC2469_LOCUS2434</name>
</gene>
<evidence type="ECO:0000313" key="2">
    <source>
        <dbReference type="EMBL" id="CAE7215313.1"/>
    </source>
</evidence>
<dbReference type="EMBL" id="CAJNJA010006775">
    <property type="protein sequence ID" value="CAE7215313.1"/>
    <property type="molecule type" value="Genomic_DNA"/>
</dbReference>
<protein>
    <submittedName>
        <fullName evidence="2">Uncharacterized protein</fullName>
    </submittedName>
</protein>
<dbReference type="AlphaFoldDB" id="A0A812JVT0"/>
<comment type="caution">
    <text evidence="2">The sequence shown here is derived from an EMBL/GenBank/DDBJ whole genome shotgun (WGS) entry which is preliminary data.</text>
</comment>
<accession>A0A812JVT0</accession>
<feature type="chain" id="PRO_5032494423" evidence="1">
    <location>
        <begin position="20"/>
        <end position="206"/>
    </location>
</feature>
<dbReference type="OrthoDB" id="415105at2759"/>
<name>A0A812JVT0_9DINO</name>